<evidence type="ECO:0000313" key="14">
    <source>
        <dbReference type="Proteomes" id="UP000297703"/>
    </source>
</evidence>
<evidence type="ECO:0000256" key="9">
    <source>
        <dbReference type="ARBA" id="ARBA00023128"/>
    </source>
</evidence>
<dbReference type="InterPro" id="IPR003177">
    <property type="entry name" value="Cytc_oxidase_su7a_met"/>
</dbReference>
<keyword evidence="5" id="KW-0999">Mitochondrion inner membrane</keyword>
<keyword evidence="9" id="KW-0496">Mitochondrion</keyword>
<dbReference type="InterPro" id="IPR036539">
    <property type="entry name" value="Cyt_c_oxidase_su7a_sf"/>
</dbReference>
<evidence type="ECO:0000256" key="2">
    <source>
        <dbReference type="ARBA" id="ARBA00004673"/>
    </source>
</evidence>
<reference evidence="13 14" key="1">
    <citation type="submission" date="2019-04" db="EMBL/GenBank/DDBJ databases">
        <title>Draft genome of the big-headed turtle Platysternon megacephalum.</title>
        <authorList>
            <person name="Gong S."/>
        </authorList>
    </citation>
    <scope>NUCLEOTIDE SEQUENCE [LARGE SCALE GENOMIC DNA]</scope>
    <source>
        <strain evidence="13">DO16091913</strain>
        <tissue evidence="13">Muscle</tissue>
    </source>
</reference>
<dbReference type="GO" id="GO:0045277">
    <property type="term" value="C:respiratory chain complex IV"/>
    <property type="evidence" value="ECO:0007669"/>
    <property type="project" value="InterPro"/>
</dbReference>
<evidence type="ECO:0000256" key="4">
    <source>
        <dbReference type="ARBA" id="ARBA00022692"/>
    </source>
</evidence>
<dbReference type="FunFam" id="4.10.91.10:FF:000001">
    <property type="entry name" value="Cytochrome c oxidase subunit 7A1, mitochondrial"/>
    <property type="match status" value="1"/>
</dbReference>
<evidence type="ECO:0000256" key="12">
    <source>
        <dbReference type="SAM" id="Phobius"/>
    </source>
</evidence>
<evidence type="ECO:0000256" key="11">
    <source>
        <dbReference type="ARBA" id="ARBA00040382"/>
    </source>
</evidence>
<feature type="transmembrane region" description="Helical" evidence="12">
    <location>
        <begin position="52"/>
        <end position="73"/>
    </location>
</feature>
<keyword evidence="10 12" id="KW-0472">Membrane</keyword>
<sequence length="82" mass="9211">MQALLISRVGSLRSFATTTRHQMKNKVREHQKLFQADNDLPVHLKGGIMDALLYQFTMIIAIGGSCYSVFSLVKAAFPKKNK</sequence>
<keyword evidence="4 12" id="KW-0812">Transmembrane</keyword>
<evidence type="ECO:0000256" key="1">
    <source>
        <dbReference type="ARBA" id="ARBA00004434"/>
    </source>
</evidence>
<dbReference type="GO" id="GO:0097250">
    <property type="term" value="P:mitochondrial respirasome assembly"/>
    <property type="evidence" value="ECO:0007669"/>
    <property type="project" value="TreeGrafter"/>
</dbReference>
<proteinExistence type="inferred from homology"/>
<keyword evidence="8" id="KW-0560">Oxidoreductase</keyword>
<evidence type="ECO:0000256" key="3">
    <source>
        <dbReference type="ARBA" id="ARBA00009331"/>
    </source>
</evidence>
<dbReference type="InterPro" id="IPR039297">
    <property type="entry name" value="COX7a"/>
</dbReference>
<comment type="pathway">
    <text evidence="2">Energy metabolism; oxidative phosphorylation.</text>
</comment>
<dbReference type="GO" id="GO:0002082">
    <property type="term" value="P:regulation of oxidative phosphorylation"/>
    <property type="evidence" value="ECO:0007669"/>
    <property type="project" value="TreeGrafter"/>
</dbReference>
<dbReference type="PANTHER" id="PTHR10510:SF5">
    <property type="entry name" value="CYTOCHROME C OXIDASE SUBUNIT 7A1, MITOCHONDRIAL"/>
    <property type="match status" value="1"/>
</dbReference>
<dbReference type="EMBL" id="QXTE01000379">
    <property type="protein sequence ID" value="TFJ98625.1"/>
    <property type="molecule type" value="Genomic_DNA"/>
</dbReference>
<evidence type="ECO:0000313" key="13">
    <source>
        <dbReference type="EMBL" id="TFJ98625.1"/>
    </source>
</evidence>
<comment type="subcellular location">
    <subcellularLocation>
        <location evidence="1">Mitochondrion inner membrane</location>
        <topology evidence="1">Single-pass membrane protein</topology>
    </subcellularLocation>
</comment>
<dbReference type="SUPFAM" id="SSF81419">
    <property type="entry name" value="Mitochondrial cytochrome c oxidase subunit VIIa"/>
    <property type="match status" value="1"/>
</dbReference>
<dbReference type="GO" id="GO:0005743">
    <property type="term" value="C:mitochondrial inner membrane"/>
    <property type="evidence" value="ECO:0007669"/>
    <property type="project" value="UniProtKB-SubCell"/>
</dbReference>
<organism evidence="13 14">
    <name type="scientific">Platysternon megacephalum</name>
    <name type="common">big-headed turtle</name>
    <dbReference type="NCBI Taxonomy" id="55544"/>
    <lineage>
        <taxon>Eukaryota</taxon>
        <taxon>Metazoa</taxon>
        <taxon>Chordata</taxon>
        <taxon>Craniata</taxon>
        <taxon>Vertebrata</taxon>
        <taxon>Euteleostomi</taxon>
        <taxon>Archelosauria</taxon>
        <taxon>Testudinata</taxon>
        <taxon>Testudines</taxon>
        <taxon>Cryptodira</taxon>
        <taxon>Durocryptodira</taxon>
        <taxon>Testudinoidea</taxon>
        <taxon>Platysternidae</taxon>
        <taxon>Platysternon</taxon>
    </lineage>
</organism>
<evidence type="ECO:0000256" key="10">
    <source>
        <dbReference type="ARBA" id="ARBA00023136"/>
    </source>
</evidence>
<dbReference type="Gene3D" id="4.10.91.10">
    <property type="entry name" value="Cytochrome c oxidase, subunit VIIa"/>
    <property type="match status" value="1"/>
</dbReference>
<reference evidence="13 14" key="2">
    <citation type="submission" date="2019-04" db="EMBL/GenBank/DDBJ databases">
        <title>The genome sequence of big-headed turtle.</title>
        <authorList>
            <person name="Gong S."/>
        </authorList>
    </citation>
    <scope>NUCLEOTIDE SEQUENCE [LARGE SCALE GENOMIC DNA]</scope>
    <source>
        <strain evidence="13">DO16091913</strain>
        <tissue evidence="13">Muscle</tissue>
    </source>
</reference>
<keyword evidence="6" id="KW-0809">Transit peptide</keyword>
<name>A0A4D9DM63_9SAUR</name>
<dbReference type="CDD" id="cd00928">
    <property type="entry name" value="Cyt_c_Oxidase_VIIa"/>
    <property type="match status" value="1"/>
</dbReference>
<evidence type="ECO:0000256" key="6">
    <source>
        <dbReference type="ARBA" id="ARBA00022946"/>
    </source>
</evidence>
<dbReference type="STRING" id="55544.A0A4D9DM63"/>
<comment type="similarity">
    <text evidence="3">Belongs to the cytochrome c oxidase VIIa family.</text>
</comment>
<gene>
    <name evidence="13" type="ORF">DR999_PMT19399</name>
</gene>
<dbReference type="Pfam" id="PF02238">
    <property type="entry name" value="COX7a"/>
    <property type="match status" value="1"/>
</dbReference>
<evidence type="ECO:0000256" key="5">
    <source>
        <dbReference type="ARBA" id="ARBA00022792"/>
    </source>
</evidence>
<accession>A0A4D9DM63</accession>
<protein>
    <recommendedName>
        <fullName evidence="11">Cytochrome c oxidase subunit 7A1, mitochondrial</fullName>
    </recommendedName>
</protein>
<evidence type="ECO:0000256" key="7">
    <source>
        <dbReference type="ARBA" id="ARBA00022989"/>
    </source>
</evidence>
<dbReference type="GO" id="GO:0016491">
    <property type="term" value="F:oxidoreductase activity"/>
    <property type="evidence" value="ECO:0007669"/>
    <property type="project" value="UniProtKB-KW"/>
</dbReference>
<evidence type="ECO:0000256" key="8">
    <source>
        <dbReference type="ARBA" id="ARBA00023002"/>
    </source>
</evidence>
<dbReference type="PANTHER" id="PTHR10510">
    <property type="entry name" value="CYTOCHROME C OXIDASE POLYPEPTIDE 7A"/>
    <property type="match status" value="1"/>
</dbReference>
<keyword evidence="7 12" id="KW-1133">Transmembrane helix</keyword>
<dbReference type="AlphaFoldDB" id="A0A4D9DM63"/>
<dbReference type="OrthoDB" id="5966508at2759"/>
<dbReference type="GO" id="GO:0006123">
    <property type="term" value="P:mitochondrial electron transport, cytochrome c to oxygen"/>
    <property type="evidence" value="ECO:0007669"/>
    <property type="project" value="InterPro"/>
</dbReference>
<dbReference type="Proteomes" id="UP000297703">
    <property type="component" value="Unassembled WGS sequence"/>
</dbReference>
<comment type="caution">
    <text evidence="13">The sequence shown here is derived from an EMBL/GenBank/DDBJ whole genome shotgun (WGS) entry which is preliminary data.</text>
</comment>
<keyword evidence="14" id="KW-1185">Reference proteome</keyword>